<name>A0A1Y2HME3_9FUNG</name>
<keyword evidence="1" id="KW-0812">Transmembrane</keyword>
<keyword evidence="1" id="KW-0472">Membrane</keyword>
<evidence type="ECO:0000313" key="2">
    <source>
        <dbReference type="EMBL" id="ORZ35729.1"/>
    </source>
</evidence>
<keyword evidence="3" id="KW-1185">Reference proteome</keyword>
<comment type="caution">
    <text evidence="2">The sequence shown here is derived from an EMBL/GenBank/DDBJ whole genome shotgun (WGS) entry which is preliminary data.</text>
</comment>
<dbReference type="OrthoDB" id="5586934at2759"/>
<sequence>MSDATSTAAPGPTIGPYNTPLIRIINFLSLVTVFILNGYAFSIWGLIYFFLAAWGVYQLLPRSYDSPAINKAVVLATNLVIYLRLKIRYPAKTWIETLCIHTGFALYTSWTLGATLVNLWAVATTRDPKFIDQTIAVLVLLGALEIAISCGSKIPCWCWLNKDVEKLGPATLALAIILGVVGVGVAIVALVKGGLRRSGSEREALNKTPQV</sequence>
<feature type="transmembrane region" description="Helical" evidence="1">
    <location>
        <begin position="135"/>
        <end position="160"/>
    </location>
</feature>
<evidence type="ECO:0000313" key="3">
    <source>
        <dbReference type="Proteomes" id="UP000193411"/>
    </source>
</evidence>
<feature type="transmembrane region" description="Helical" evidence="1">
    <location>
        <begin position="97"/>
        <end position="123"/>
    </location>
</feature>
<dbReference type="AlphaFoldDB" id="A0A1Y2HME3"/>
<feature type="transmembrane region" description="Helical" evidence="1">
    <location>
        <begin position="27"/>
        <end position="56"/>
    </location>
</feature>
<gene>
    <name evidence="2" type="ORF">BCR44DRAFT_1499297</name>
</gene>
<dbReference type="EMBL" id="MCFL01000020">
    <property type="protein sequence ID" value="ORZ35729.1"/>
    <property type="molecule type" value="Genomic_DNA"/>
</dbReference>
<organism evidence="2 3">
    <name type="scientific">Catenaria anguillulae PL171</name>
    <dbReference type="NCBI Taxonomy" id="765915"/>
    <lineage>
        <taxon>Eukaryota</taxon>
        <taxon>Fungi</taxon>
        <taxon>Fungi incertae sedis</taxon>
        <taxon>Blastocladiomycota</taxon>
        <taxon>Blastocladiomycetes</taxon>
        <taxon>Blastocladiales</taxon>
        <taxon>Catenariaceae</taxon>
        <taxon>Catenaria</taxon>
    </lineage>
</organism>
<protein>
    <submittedName>
        <fullName evidence="2">Uncharacterized protein</fullName>
    </submittedName>
</protein>
<accession>A0A1Y2HME3</accession>
<dbReference type="Proteomes" id="UP000193411">
    <property type="component" value="Unassembled WGS sequence"/>
</dbReference>
<keyword evidence="1" id="KW-1133">Transmembrane helix</keyword>
<reference evidence="2 3" key="1">
    <citation type="submission" date="2016-07" db="EMBL/GenBank/DDBJ databases">
        <title>Pervasive Adenine N6-methylation of Active Genes in Fungi.</title>
        <authorList>
            <consortium name="DOE Joint Genome Institute"/>
            <person name="Mondo S.J."/>
            <person name="Dannebaum R.O."/>
            <person name="Kuo R.C."/>
            <person name="Labutti K."/>
            <person name="Haridas S."/>
            <person name="Kuo A."/>
            <person name="Salamov A."/>
            <person name="Ahrendt S.R."/>
            <person name="Lipzen A."/>
            <person name="Sullivan W."/>
            <person name="Andreopoulos W.B."/>
            <person name="Clum A."/>
            <person name="Lindquist E."/>
            <person name="Daum C."/>
            <person name="Ramamoorthy G.K."/>
            <person name="Gryganskyi A."/>
            <person name="Culley D."/>
            <person name="Magnuson J.K."/>
            <person name="James T.Y."/>
            <person name="O'Malley M.A."/>
            <person name="Stajich J.E."/>
            <person name="Spatafora J.W."/>
            <person name="Visel A."/>
            <person name="Grigoriev I.V."/>
        </authorList>
    </citation>
    <scope>NUCLEOTIDE SEQUENCE [LARGE SCALE GENOMIC DNA]</scope>
    <source>
        <strain evidence="2 3">PL171</strain>
    </source>
</reference>
<proteinExistence type="predicted"/>
<feature type="transmembrane region" description="Helical" evidence="1">
    <location>
        <begin position="172"/>
        <end position="191"/>
    </location>
</feature>
<evidence type="ECO:0000256" key="1">
    <source>
        <dbReference type="SAM" id="Phobius"/>
    </source>
</evidence>